<dbReference type="RefSeq" id="WP_344052599.1">
    <property type="nucleotide sequence ID" value="NZ_BAAAPK010000001.1"/>
</dbReference>
<organism evidence="2 3">
    <name type="scientific">Microbacterium lacus</name>
    <dbReference type="NCBI Taxonomy" id="415217"/>
    <lineage>
        <taxon>Bacteria</taxon>
        <taxon>Bacillati</taxon>
        <taxon>Actinomycetota</taxon>
        <taxon>Actinomycetes</taxon>
        <taxon>Micrococcales</taxon>
        <taxon>Microbacteriaceae</taxon>
        <taxon>Microbacterium</taxon>
    </lineage>
</organism>
<keyword evidence="3" id="KW-1185">Reference proteome</keyword>
<feature type="region of interest" description="Disordered" evidence="1">
    <location>
        <begin position="99"/>
        <end position="165"/>
    </location>
</feature>
<dbReference type="Proteomes" id="UP001500596">
    <property type="component" value="Unassembled WGS sequence"/>
</dbReference>
<proteinExistence type="predicted"/>
<name>A0ABN2GDF8_9MICO</name>
<reference evidence="2 3" key="1">
    <citation type="journal article" date="2019" name="Int. J. Syst. Evol. Microbiol.">
        <title>The Global Catalogue of Microorganisms (GCM) 10K type strain sequencing project: providing services to taxonomists for standard genome sequencing and annotation.</title>
        <authorList>
            <consortium name="The Broad Institute Genomics Platform"/>
            <consortium name="The Broad Institute Genome Sequencing Center for Infectious Disease"/>
            <person name="Wu L."/>
            <person name="Ma J."/>
        </authorList>
    </citation>
    <scope>NUCLEOTIDE SEQUENCE [LARGE SCALE GENOMIC DNA]</scope>
    <source>
        <strain evidence="2 3">JCM 15575</strain>
    </source>
</reference>
<comment type="caution">
    <text evidence="2">The sequence shown here is derived from an EMBL/GenBank/DDBJ whole genome shotgun (WGS) entry which is preliminary data.</text>
</comment>
<accession>A0ABN2GDF8</accession>
<dbReference type="EMBL" id="BAAAPK010000001">
    <property type="protein sequence ID" value="GAA1669407.1"/>
    <property type="molecule type" value="Genomic_DNA"/>
</dbReference>
<sequence>MDDYMWVLKDSERDLMRELEPKRLASLDEDDLLNLHKRVRRARNKHVKNYRRGAARSVIDQASRGSAAPKSAKARHRAEAFEEALAIVSERLAVVAHEEAERLRTERLARARAGRGTGPAATGTGSSPVDGPGRAPGHIQTTGGIKRDASSQSQGARRQAKRDSR</sequence>
<evidence type="ECO:0000313" key="2">
    <source>
        <dbReference type="EMBL" id="GAA1669407.1"/>
    </source>
</evidence>
<gene>
    <name evidence="2" type="ORF">GCM10009807_11920</name>
</gene>
<protein>
    <submittedName>
        <fullName evidence="2">Uncharacterized protein</fullName>
    </submittedName>
</protein>
<feature type="compositionally biased region" description="Basic and acidic residues" evidence="1">
    <location>
        <begin position="99"/>
        <end position="109"/>
    </location>
</feature>
<evidence type="ECO:0000256" key="1">
    <source>
        <dbReference type="SAM" id="MobiDB-lite"/>
    </source>
</evidence>
<evidence type="ECO:0000313" key="3">
    <source>
        <dbReference type="Proteomes" id="UP001500596"/>
    </source>
</evidence>